<protein>
    <submittedName>
        <fullName evidence="1">Uncharacterized protein</fullName>
    </submittedName>
</protein>
<name>A0A0A9C192_ARUDO</name>
<proteinExistence type="predicted"/>
<reference evidence="1" key="1">
    <citation type="submission" date="2014-09" db="EMBL/GenBank/DDBJ databases">
        <authorList>
            <person name="Magalhaes I.L.F."/>
            <person name="Oliveira U."/>
            <person name="Santos F.R."/>
            <person name="Vidigal T.H.D.A."/>
            <person name="Brescovit A.D."/>
            <person name="Santos A.J."/>
        </authorList>
    </citation>
    <scope>NUCLEOTIDE SEQUENCE</scope>
    <source>
        <tissue evidence="1">Shoot tissue taken approximately 20 cm above the soil surface</tissue>
    </source>
</reference>
<reference evidence="1" key="2">
    <citation type="journal article" date="2015" name="Data Brief">
        <title>Shoot transcriptome of the giant reed, Arundo donax.</title>
        <authorList>
            <person name="Barrero R.A."/>
            <person name="Guerrero F.D."/>
            <person name="Moolhuijzen P."/>
            <person name="Goolsby J.A."/>
            <person name="Tidwell J."/>
            <person name="Bellgard S.E."/>
            <person name="Bellgard M.I."/>
        </authorList>
    </citation>
    <scope>NUCLEOTIDE SEQUENCE</scope>
    <source>
        <tissue evidence="1">Shoot tissue taken approximately 20 cm above the soil surface</tissue>
    </source>
</reference>
<dbReference type="EMBL" id="GBRH01230765">
    <property type="protein sequence ID" value="JAD67130.1"/>
    <property type="molecule type" value="Transcribed_RNA"/>
</dbReference>
<organism evidence="1">
    <name type="scientific">Arundo donax</name>
    <name type="common">Giant reed</name>
    <name type="synonym">Donax arundinaceus</name>
    <dbReference type="NCBI Taxonomy" id="35708"/>
    <lineage>
        <taxon>Eukaryota</taxon>
        <taxon>Viridiplantae</taxon>
        <taxon>Streptophyta</taxon>
        <taxon>Embryophyta</taxon>
        <taxon>Tracheophyta</taxon>
        <taxon>Spermatophyta</taxon>
        <taxon>Magnoliopsida</taxon>
        <taxon>Liliopsida</taxon>
        <taxon>Poales</taxon>
        <taxon>Poaceae</taxon>
        <taxon>PACMAD clade</taxon>
        <taxon>Arundinoideae</taxon>
        <taxon>Arundineae</taxon>
        <taxon>Arundo</taxon>
    </lineage>
</organism>
<accession>A0A0A9C192</accession>
<dbReference type="AlphaFoldDB" id="A0A0A9C192"/>
<evidence type="ECO:0000313" key="1">
    <source>
        <dbReference type="EMBL" id="JAD67130.1"/>
    </source>
</evidence>
<sequence length="44" mass="5370">MMQCFKKSSKEKHYVAHIKLSKPAKNLFRFKKYKCSTHKHYPLE</sequence>